<dbReference type="EMBL" id="MHUC01000018">
    <property type="protein sequence ID" value="OHA70818.1"/>
    <property type="molecule type" value="Genomic_DNA"/>
</dbReference>
<comment type="caution">
    <text evidence="9">The sequence shown here is derived from an EMBL/GenBank/DDBJ whole genome shotgun (WGS) entry which is preliminary data.</text>
</comment>
<evidence type="ECO:0000256" key="1">
    <source>
        <dbReference type="ARBA" id="ARBA00007452"/>
    </source>
</evidence>
<dbReference type="PANTHER" id="PTHR33991">
    <property type="entry name" value="DNA REPAIR PROTEIN RECO"/>
    <property type="match status" value="1"/>
</dbReference>
<evidence type="ECO:0000256" key="6">
    <source>
        <dbReference type="ARBA" id="ARBA00033409"/>
    </source>
</evidence>
<dbReference type="GO" id="GO:0043590">
    <property type="term" value="C:bacterial nucleoid"/>
    <property type="evidence" value="ECO:0007669"/>
    <property type="project" value="TreeGrafter"/>
</dbReference>
<accession>A0A1G2RE51</accession>
<dbReference type="Proteomes" id="UP000177078">
    <property type="component" value="Unassembled WGS sequence"/>
</dbReference>
<dbReference type="GO" id="GO:0006302">
    <property type="term" value="P:double-strand break repair"/>
    <property type="evidence" value="ECO:0007669"/>
    <property type="project" value="TreeGrafter"/>
</dbReference>
<comment type="similarity">
    <text evidence="1 7">Belongs to the RecO family.</text>
</comment>
<dbReference type="SUPFAM" id="SSF57863">
    <property type="entry name" value="ArfGap/RecO-like zinc finger"/>
    <property type="match status" value="1"/>
</dbReference>
<proteinExistence type="inferred from homology"/>
<dbReference type="Gene3D" id="2.40.50.140">
    <property type="entry name" value="Nucleic acid-binding proteins"/>
    <property type="match status" value="1"/>
</dbReference>
<sequence length="250" mass="29350">MFIHYRTEGFFLKKMARGESDQLFTIYTKDFGKLEILAKAVRKIKSKLRSGADLFYFSELEFIQGKRYKTLTDAVSMERFRQQRKDLRKTAIAHKVSELCCKLVKDGEQDNGLWQLLKKTFERLNNVLKDKSTYLLIYYYFLWNLVSLLGYKPELRHCFFCHKKITIGKFYFSASNGGIMCQNCFEENAPKAISIKKDCRIVEANVIKILRLILQREWNTLAKVKIGALHQKQLQDISEYFVGSLPSYSK</sequence>
<evidence type="ECO:0000256" key="5">
    <source>
        <dbReference type="ARBA" id="ARBA00023204"/>
    </source>
</evidence>
<dbReference type="GO" id="GO:0006310">
    <property type="term" value="P:DNA recombination"/>
    <property type="evidence" value="ECO:0007669"/>
    <property type="project" value="UniProtKB-UniRule"/>
</dbReference>
<dbReference type="InterPro" id="IPR012340">
    <property type="entry name" value="NA-bd_OB-fold"/>
</dbReference>
<dbReference type="PANTHER" id="PTHR33991:SF1">
    <property type="entry name" value="DNA REPAIR PROTEIN RECO"/>
    <property type="match status" value="1"/>
</dbReference>
<organism evidence="9 10">
    <name type="scientific">Candidatus Wildermuthbacteria bacterium RIFCSPHIGHO2_12_FULL_40_12</name>
    <dbReference type="NCBI Taxonomy" id="1802457"/>
    <lineage>
        <taxon>Bacteria</taxon>
        <taxon>Candidatus Wildermuthiibacteriota</taxon>
    </lineage>
</organism>
<keyword evidence="3 7" id="KW-0227">DNA damage</keyword>
<evidence type="ECO:0000256" key="3">
    <source>
        <dbReference type="ARBA" id="ARBA00022763"/>
    </source>
</evidence>
<dbReference type="AlphaFoldDB" id="A0A1G2RE51"/>
<dbReference type="HAMAP" id="MF_00201">
    <property type="entry name" value="RecO"/>
    <property type="match status" value="1"/>
</dbReference>
<dbReference type="InterPro" id="IPR037278">
    <property type="entry name" value="ARFGAP/RecO"/>
</dbReference>
<evidence type="ECO:0000259" key="8">
    <source>
        <dbReference type="Pfam" id="PF11967"/>
    </source>
</evidence>
<dbReference type="Pfam" id="PF11967">
    <property type="entry name" value="RecO_N"/>
    <property type="match status" value="1"/>
</dbReference>
<evidence type="ECO:0000256" key="7">
    <source>
        <dbReference type="HAMAP-Rule" id="MF_00201"/>
    </source>
</evidence>
<dbReference type="NCBIfam" id="TIGR00613">
    <property type="entry name" value="reco"/>
    <property type="match status" value="1"/>
</dbReference>
<protein>
    <recommendedName>
        <fullName evidence="2 7">DNA repair protein RecO</fullName>
    </recommendedName>
    <alternativeName>
        <fullName evidence="6 7">Recombination protein O</fullName>
    </alternativeName>
</protein>
<evidence type="ECO:0000256" key="2">
    <source>
        <dbReference type="ARBA" id="ARBA00021310"/>
    </source>
</evidence>
<evidence type="ECO:0000313" key="10">
    <source>
        <dbReference type="Proteomes" id="UP000177078"/>
    </source>
</evidence>
<evidence type="ECO:0000256" key="4">
    <source>
        <dbReference type="ARBA" id="ARBA00023172"/>
    </source>
</evidence>
<dbReference type="SUPFAM" id="SSF50249">
    <property type="entry name" value="Nucleic acid-binding proteins"/>
    <property type="match status" value="1"/>
</dbReference>
<reference evidence="9 10" key="1">
    <citation type="journal article" date="2016" name="Nat. Commun.">
        <title>Thousands of microbial genomes shed light on interconnected biogeochemical processes in an aquifer system.</title>
        <authorList>
            <person name="Anantharaman K."/>
            <person name="Brown C.T."/>
            <person name="Hug L.A."/>
            <person name="Sharon I."/>
            <person name="Castelle C.J."/>
            <person name="Probst A.J."/>
            <person name="Thomas B.C."/>
            <person name="Singh A."/>
            <person name="Wilkins M.J."/>
            <person name="Karaoz U."/>
            <person name="Brodie E.L."/>
            <person name="Williams K.H."/>
            <person name="Hubbard S.S."/>
            <person name="Banfield J.F."/>
        </authorList>
    </citation>
    <scope>NUCLEOTIDE SEQUENCE [LARGE SCALE GENOMIC DNA]</scope>
</reference>
<evidence type="ECO:0000313" key="9">
    <source>
        <dbReference type="EMBL" id="OHA70818.1"/>
    </source>
</evidence>
<keyword evidence="4 7" id="KW-0233">DNA recombination</keyword>
<name>A0A1G2RE51_9BACT</name>
<dbReference type="InterPro" id="IPR042242">
    <property type="entry name" value="RecO_C"/>
</dbReference>
<dbReference type="Gene3D" id="1.20.1440.120">
    <property type="entry name" value="Recombination protein O, C-terminal domain"/>
    <property type="match status" value="1"/>
</dbReference>
<keyword evidence="5 7" id="KW-0234">DNA repair</keyword>
<comment type="function">
    <text evidence="7">Involved in DNA repair and RecF pathway recombination.</text>
</comment>
<feature type="domain" description="DNA replication/recombination mediator RecO N-terminal" evidence="8">
    <location>
        <begin position="4"/>
        <end position="76"/>
    </location>
</feature>
<gene>
    <name evidence="7" type="primary">recO</name>
    <name evidence="9" type="ORF">A3F15_01275</name>
</gene>
<dbReference type="Pfam" id="PF02565">
    <property type="entry name" value="RecO_C"/>
    <property type="match status" value="1"/>
</dbReference>
<dbReference type="STRING" id="1802457.A3F15_01275"/>
<dbReference type="InterPro" id="IPR022572">
    <property type="entry name" value="DNA_rep/recomb_RecO_N"/>
</dbReference>
<dbReference type="InterPro" id="IPR003717">
    <property type="entry name" value="RecO"/>
</dbReference>